<feature type="transmembrane region" description="Helical" evidence="1">
    <location>
        <begin position="12"/>
        <end position="33"/>
    </location>
</feature>
<feature type="transmembrane region" description="Helical" evidence="1">
    <location>
        <begin position="206"/>
        <end position="224"/>
    </location>
</feature>
<dbReference type="Proteomes" id="UP000186218">
    <property type="component" value="Unassembled WGS sequence"/>
</dbReference>
<evidence type="ECO:0000313" key="2">
    <source>
        <dbReference type="EMBL" id="SIR65129.1"/>
    </source>
</evidence>
<dbReference type="Pfam" id="PF09852">
    <property type="entry name" value="DUF2079"/>
    <property type="match status" value="1"/>
</dbReference>
<organism evidence="2 3">
    <name type="scientific">Williamsia sterculiae</name>
    <dbReference type="NCBI Taxonomy" id="1344003"/>
    <lineage>
        <taxon>Bacteria</taxon>
        <taxon>Bacillati</taxon>
        <taxon>Actinomycetota</taxon>
        <taxon>Actinomycetes</taxon>
        <taxon>Mycobacteriales</taxon>
        <taxon>Nocardiaceae</taxon>
        <taxon>Williamsia</taxon>
    </lineage>
</organism>
<proteinExistence type="predicted"/>
<feature type="transmembrane region" description="Helical" evidence="1">
    <location>
        <begin position="309"/>
        <end position="328"/>
    </location>
</feature>
<accession>A0A1N7CNA8</accession>
<dbReference type="AlphaFoldDB" id="A0A1N7CNA8"/>
<feature type="transmembrane region" description="Helical" evidence="1">
    <location>
        <begin position="174"/>
        <end position="200"/>
    </location>
</feature>
<protein>
    <submittedName>
        <fullName evidence="2">Uncharacterized membrane protein</fullName>
    </submittedName>
</protein>
<reference evidence="2 3" key="1">
    <citation type="submission" date="2017-01" db="EMBL/GenBank/DDBJ databases">
        <authorList>
            <person name="Mah S.A."/>
            <person name="Swanson W.J."/>
            <person name="Moy G.W."/>
            <person name="Vacquier V.D."/>
        </authorList>
    </citation>
    <scope>NUCLEOTIDE SEQUENCE [LARGE SCALE GENOMIC DNA]</scope>
    <source>
        <strain evidence="2 3">CPCC 203464</strain>
    </source>
</reference>
<keyword evidence="3" id="KW-1185">Reference proteome</keyword>
<feature type="transmembrane region" description="Helical" evidence="1">
    <location>
        <begin position="269"/>
        <end position="289"/>
    </location>
</feature>
<feature type="transmembrane region" description="Helical" evidence="1">
    <location>
        <begin position="123"/>
        <end position="141"/>
    </location>
</feature>
<keyword evidence="1" id="KW-1133">Transmembrane helix</keyword>
<dbReference type="EMBL" id="FTNT01000001">
    <property type="protein sequence ID" value="SIR65129.1"/>
    <property type="molecule type" value="Genomic_DNA"/>
</dbReference>
<evidence type="ECO:0000256" key="1">
    <source>
        <dbReference type="SAM" id="Phobius"/>
    </source>
</evidence>
<dbReference type="OrthoDB" id="5240834at2"/>
<dbReference type="RefSeq" id="WP_076475780.1">
    <property type="nucleotide sequence ID" value="NZ_FTNT01000001.1"/>
</dbReference>
<name>A0A1N7CNA8_9NOCA</name>
<evidence type="ECO:0000313" key="3">
    <source>
        <dbReference type="Proteomes" id="UP000186218"/>
    </source>
</evidence>
<keyword evidence="1" id="KW-0812">Transmembrane</keyword>
<dbReference type="STRING" id="1344003.SAMN05445060_0252"/>
<dbReference type="InterPro" id="IPR018650">
    <property type="entry name" value="STSV1_Orf64"/>
</dbReference>
<feature type="transmembrane region" description="Helical" evidence="1">
    <location>
        <begin position="340"/>
        <end position="361"/>
    </location>
</feature>
<feature type="transmembrane region" description="Helical" evidence="1">
    <location>
        <begin position="98"/>
        <end position="116"/>
    </location>
</feature>
<sequence length="468" mass="49946">MSTAIRSRISRPSAAWVTGWGAGAAAAVVYVLFVVRRYQRLDTNGWDLGIFTQAVRAYSRFTAPLVPLEGDHVNLLGDHFQPWIALIAPIYRIFPTPVTLIVVQALLFALAVIPVVRLSTSRFGVVAGVAIGVGFAVSWGLVQALSFDFHEIALAVPLVAFSLVALCEERWRAALAYAAPLVFCKEDLGVTVAVIALLVAWRGGRVVWTAAAVTGVWGIAWTVVTMKVIIPSLADSGYGYESKFSGGATDSALRTLRGIAWGDPRSGTLFLLAVVVLVVGVLSPLMLVAVPTLAWRFLSTNTLYWGTGFHYNAILMSVVFVALIDALSGWGATVFGRRRVTAIALGCAGVGLALCYGNAFARLPQPSFYDNPPQFAAAKALAQRIPDGAAVATTNNLAPLVVSRHEVSLFPKLPRTARLPNWLLIDTTTHGYYPTDNAGVNVALDAVQSTGGYHRVAESAGVVLATRN</sequence>
<gene>
    <name evidence="2" type="ORF">SAMN05445060_0252</name>
</gene>
<keyword evidence="1" id="KW-0472">Membrane</keyword>